<evidence type="ECO:0000256" key="1">
    <source>
        <dbReference type="ARBA" id="ARBA00023284"/>
    </source>
</evidence>
<name>A0A5C5VAR5_9BACT</name>
<reference evidence="3 4" key="1">
    <citation type="submission" date="2019-02" db="EMBL/GenBank/DDBJ databases">
        <title>Deep-cultivation of Planctomycetes and their phenomic and genomic characterization uncovers novel biology.</title>
        <authorList>
            <person name="Wiegand S."/>
            <person name="Jogler M."/>
            <person name="Boedeker C."/>
            <person name="Pinto D."/>
            <person name="Vollmers J."/>
            <person name="Rivas-Marin E."/>
            <person name="Kohn T."/>
            <person name="Peeters S.H."/>
            <person name="Heuer A."/>
            <person name="Rast P."/>
            <person name="Oberbeckmann S."/>
            <person name="Bunk B."/>
            <person name="Jeske O."/>
            <person name="Meyerdierks A."/>
            <person name="Storesund J.E."/>
            <person name="Kallscheuer N."/>
            <person name="Luecker S."/>
            <person name="Lage O.M."/>
            <person name="Pohl T."/>
            <person name="Merkel B.J."/>
            <person name="Hornburger P."/>
            <person name="Mueller R.-W."/>
            <person name="Bruemmer F."/>
            <person name="Labrenz M."/>
            <person name="Spormann A.M."/>
            <person name="Op Den Camp H."/>
            <person name="Overmann J."/>
            <person name="Amann R."/>
            <person name="Jetten M.S.M."/>
            <person name="Mascher T."/>
            <person name="Medema M.H."/>
            <person name="Devos D.P."/>
            <person name="Kaster A.-K."/>
            <person name="Ovreas L."/>
            <person name="Rohde M."/>
            <person name="Galperin M.Y."/>
            <person name="Jogler C."/>
        </authorList>
    </citation>
    <scope>NUCLEOTIDE SEQUENCE [LARGE SCALE GENOMIC DNA]</scope>
    <source>
        <strain evidence="3 4">Enr8</strain>
    </source>
</reference>
<keyword evidence="1" id="KW-0676">Redox-active center</keyword>
<proteinExistence type="predicted"/>
<evidence type="ECO:0000259" key="2">
    <source>
        <dbReference type="PROSITE" id="PS51352"/>
    </source>
</evidence>
<dbReference type="PROSITE" id="PS51352">
    <property type="entry name" value="THIOREDOXIN_2"/>
    <property type="match status" value="1"/>
</dbReference>
<comment type="caution">
    <text evidence="3">The sequence shown here is derived from an EMBL/GenBank/DDBJ whole genome shotgun (WGS) entry which is preliminary data.</text>
</comment>
<dbReference type="Pfam" id="PF13899">
    <property type="entry name" value="Thioredoxin_7"/>
    <property type="match status" value="1"/>
</dbReference>
<dbReference type="Gene3D" id="3.40.30.10">
    <property type="entry name" value="Glutaredoxin"/>
    <property type="match status" value="1"/>
</dbReference>
<accession>A0A5C5VAR5</accession>
<dbReference type="AlphaFoldDB" id="A0A5C5VAR5"/>
<dbReference type="EMBL" id="SJPF01000002">
    <property type="protein sequence ID" value="TWT34705.1"/>
    <property type="molecule type" value="Genomic_DNA"/>
</dbReference>
<dbReference type="PROSITE" id="PS00194">
    <property type="entry name" value="THIOREDOXIN_1"/>
    <property type="match status" value="1"/>
</dbReference>
<dbReference type="InterPro" id="IPR017937">
    <property type="entry name" value="Thioredoxin_CS"/>
</dbReference>
<keyword evidence="4" id="KW-1185">Reference proteome</keyword>
<feature type="domain" description="Thioredoxin" evidence="2">
    <location>
        <begin position="28"/>
        <end position="154"/>
    </location>
</feature>
<evidence type="ECO:0000313" key="4">
    <source>
        <dbReference type="Proteomes" id="UP000318878"/>
    </source>
</evidence>
<sequence>MVMLLATPAIAAADDGARAKAAVCLAYASVVKDVPDLIGPIAPTPEVAPAQPISYRDAYALYKSQRRPMVVMVTASWCPYCPAMKRELLTLQRDDKLPSASLVIVDYDADRATARTVMGSRRTLPALAVFHYVGDKPKQTRPTKASEVTKILAQ</sequence>
<evidence type="ECO:0000313" key="3">
    <source>
        <dbReference type="EMBL" id="TWT34705.1"/>
    </source>
</evidence>
<dbReference type="CDD" id="cd02947">
    <property type="entry name" value="TRX_family"/>
    <property type="match status" value="1"/>
</dbReference>
<dbReference type="Proteomes" id="UP000318878">
    <property type="component" value="Unassembled WGS sequence"/>
</dbReference>
<dbReference type="InterPro" id="IPR013766">
    <property type="entry name" value="Thioredoxin_domain"/>
</dbReference>
<dbReference type="InterPro" id="IPR036249">
    <property type="entry name" value="Thioredoxin-like_sf"/>
</dbReference>
<protein>
    <recommendedName>
        <fullName evidence="2">Thioredoxin domain-containing protein</fullName>
    </recommendedName>
</protein>
<dbReference type="SUPFAM" id="SSF52833">
    <property type="entry name" value="Thioredoxin-like"/>
    <property type="match status" value="1"/>
</dbReference>
<organism evidence="3 4">
    <name type="scientific">Blastopirellula retiformator</name>
    <dbReference type="NCBI Taxonomy" id="2527970"/>
    <lineage>
        <taxon>Bacteria</taxon>
        <taxon>Pseudomonadati</taxon>
        <taxon>Planctomycetota</taxon>
        <taxon>Planctomycetia</taxon>
        <taxon>Pirellulales</taxon>
        <taxon>Pirellulaceae</taxon>
        <taxon>Blastopirellula</taxon>
    </lineage>
</organism>
<gene>
    <name evidence="3" type="ORF">Enr8_21180</name>
</gene>